<dbReference type="PANTHER" id="PTHR16181:SF29">
    <property type="entry name" value="PROTEIN FAM83A-RELATED"/>
    <property type="match status" value="1"/>
</dbReference>
<feature type="compositionally biased region" description="Low complexity" evidence="4">
    <location>
        <begin position="629"/>
        <end position="640"/>
    </location>
</feature>
<feature type="region of interest" description="Disordered" evidence="4">
    <location>
        <begin position="525"/>
        <end position="544"/>
    </location>
</feature>
<dbReference type="EMBL" id="VWYN01016071">
    <property type="protein sequence ID" value="NXR50911.1"/>
    <property type="molecule type" value="Genomic_DNA"/>
</dbReference>
<feature type="region of interest" description="Disordered" evidence="4">
    <location>
        <begin position="755"/>
        <end position="885"/>
    </location>
</feature>
<feature type="domain" description="Scaffolding anchor of CK1" evidence="5">
    <location>
        <begin position="15"/>
        <end position="299"/>
    </location>
</feature>
<evidence type="ECO:0000259" key="5">
    <source>
        <dbReference type="Pfam" id="PF07894"/>
    </source>
</evidence>
<dbReference type="Pfam" id="PF07894">
    <property type="entry name" value="SACK1"/>
    <property type="match status" value="1"/>
</dbReference>
<dbReference type="CDD" id="cd09187">
    <property type="entry name" value="PLDc_FAM83G_N"/>
    <property type="match status" value="1"/>
</dbReference>
<dbReference type="Proteomes" id="UP000527178">
    <property type="component" value="Unassembled WGS sequence"/>
</dbReference>
<dbReference type="FunFam" id="3.30.870.10:FF:000004">
    <property type="entry name" value="protein FAM83H isoform X2"/>
    <property type="match status" value="1"/>
</dbReference>
<dbReference type="GO" id="GO:0030509">
    <property type="term" value="P:BMP signaling pathway"/>
    <property type="evidence" value="ECO:0007669"/>
    <property type="project" value="TreeGrafter"/>
</dbReference>
<evidence type="ECO:0000313" key="7">
    <source>
        <dbReference type="Proteomes" id="UP000527178"/>
    </source>
</evidence>
<feature type="non-terminal residue" evidence="6">
    <location>
        <position position="1"/>
    </location>
</feature>
<feature type="compositionally biased region" description="Basic and acidic residues" evidence="4">
    <location>
        <begin position="772"/>
        <end position="791"/>
    </location>
</feature>
<keyword evidence="7" id="KW-1185">Reference proteome</keyword>
<evidence type="ECO:0000256" key="4">
    <source>
        <dbReference type="SAM" id="MobiDB-lite"/>
    </source>
</evidence>
<evidence type="ECO:0000256" key="2">
    <source>
        <dbReference type="ARBA" id="ARBA00006937"/>
    </source>
</evidence>
<evidence type="ECO:0000313" key="6">
    <source>
        <dbReference type="EMBL" id="NXR50911.1"/>
    </source>
</evidence>
<dbReference type="Gene3D" id="3.30.870.10">
    <property type="entry name" value="Endonuclease Chain A"/>
    <property type="match status" value="1"/>
</dbReference>
<feature type="region of interest" description="Disordered" evidence="4">
    <location>
        <begin position="556"/>
        <end position="645"/>
    </location>
</feature>
<reference evidence="6 7" key="1">
    <citation type="submission" date="2019-09" db="EMBL/GenBank/DDBJ databases">
        <title>Bird 10,000 Genomes (B10K) Project - Family phase.</title>
        <authorList>
            <person name="Zhang G."/>
        </authorList>
    </citation>
    <scope>NUCLEOTIDE SEQUENCE [LARGE SCALE GENOMIC DNA]</scope>
    <source>
        <strain evidence="6">B10K-DU-002-18</strain>
        <tissue evidence="6">Muscle</tissue>
    </source>
</reference>
<evidence type="ECO:0000256" key="3">
    <source>
        <dbReference type="ARBA" id="ARBA00022490"/>
    </source>
</evidence>
<dbReference type="PANTHER" id="PTHR16181">
    <property type="entry name" value="PROTEIN FAM83A-RELATED"/>
    <property type="match status" value="1"/>
</dbReference>
<dbReference type="SUPFAM" id="SSF56024">
    <property type="entry name" value="Phospholipase D/nuclease"/>
    <property type="match status" value="1"/>
</dbReference>
<sequence length="885" mass="98240">MAFSQVQCLDDSHVNWRSSESKPEFFYSEEQRLALEALASRGPDAFYEVLKRENIRDFLSELELKKILDTLETYDPGSEYIPRHGSSAGDSEGDGNSQGDEQDMAPSLEYWPQRSDRSIPQLDLGWPETIAYRGVTRATVYMQPPIEGQAHIKEVVRKMICQAQKVIAVVMDMFTDVDIFKDLLDAGFKRKVGVYIILDETNVKHFLQMCERAHMHAGHLKNLRVRSTGGTEFFTRSATKFKGALAQKFMFVDGDRAMCGSYSFTWSAARTDRNVITVLSGQVVEAFDKQFQELYLMSKGVSLKSISMGEEPEPEPVTLPSVVPVTPANAVVKKLINPKYALVKAKSADQISKTSSENQDKTQKADNKGKAAPEGQGGERHGDMADLSLLIHPGLLNLEKANMFDYLPTWVEPDPEPGSEVLGYINIIDPKVKNVKLSQMNRIKVCDVSQASAQHRQMLKNREMEARKNSDQELPLLSPSHRQIPQPPMEAPAGPTTSPIEGVSWTTRQVGTFASSPLGHHLKPQEEALEDVKPPVPKPRTVPVGVLMTKVATCDGSTALEGDTRPPPGDHTGVRQEREEKPNRAPMEPCHVQPDRPAAAPQEDKGPPCTHNGLGQEEEEEEEEFITLSDQESYSSSSADHSYRRSNASSISDEYFEVRDRYGPLRRTNSDVTHNGEIIPMQRKLSDPHISRGTFISPLGSLPSLKHLRLEDMTKRRRSSNAVEIRPMLPRIILDGNSSYPSSAAQATHIYHYRPRTPVGREPGKEVSCSPTHEKPLGATKYRGEGAEPKKTIASSQPYWQSKAFSPSKPTAPGQLPPNKPRASGKRFTSLPESQKPTEEMRTPLGIPLSKLSQSKHLKNKVAGTQGASVDSKKQPSEATGQKEQ</sequence>
<gene>
    <name evidence="6" type="primary">Fam83g</name>
    <name evidence="6" type="ORF">HIPICT_R03843</name>
</gene>
<comment type="subcellular location">
    <subcellularLocation>
        <location evidence="1">Cytoplasm</location>
    </subcellularLocation>
</comment>
<comment type="caution">
    <text evidence="6">The sequence shown here is derived from an EMBL/GenBank/DDBJ whole genome shotgun (WGS) entry which is preliminary data.</text>
</comment>
<feature type="region of interest" description="Disordered" evidence="4">
    <location>
        <begin position="351"/>
        <end position="382"/>
    </location>
</feature>
<feature type="compositionally biased region" description="Basic and acidic residues" evidence="4">
    <location>
        <begin position="358"/>
        <end position="382"/>
    </location>
</feature>
<dbReference type="InterPro" id="IPR012461">
    <property type="entry name" value="SACK1"/>
</dbReference>
<dbReference type="GO" id="GO:0019901">
    <property type="term" value="F:protein kinase binding"/>
    <property type="evidence" value="ECO:0007669"/>
    <property type="project" value="TreeGrafter"/>
</dbReference>
<feature type="region of interest" description="Disordered" evidence="4">
    <location>
        <begin position="465"/>
        <end position="502"/>
    </location>
</feature>
<dbReference type="GO" id="GO:0005829">
    <property type="term" value="C:cytosol"/>
    <property type="evidence" value="ECO:0007669"/>
    <property type="project" value="TreeGrafter"/>
</dbReference>
<dbReference type="GO" id="GO:0005634">
    <property type="term" value="C:nucleus"/>
    <property type="evidence" value="ECO:0007669"/>
    <property type="project" value="TreeGrafter"/>
</dbReference>
<keyword evidence="3" id="KW-0963">Cytoplasm</keyword>
<organism evidence="6 7">
    <name type="scientific">Hippolais icterina</name>
    <name type="common">icterine warbler</name>
    <dbReference type="NCBI Taxonomy" id="68497"/>
    <lineage>
        <taxon>Eukaryota</taxon>
        <taxon>Metazoa</taxon>
        <taxon>Chordata</taxon>
        <taxon>Craniata</taxon>
        <taxon>Vertebrata</taxon>
        <taxon>Euteleostomi</taxon>
        <taxon>Archelosauria</taxon>
        <taxon>Archosauria</taxon>
        <taxon>Dinosauria</taxon>
        <taxon>Saurischia</taxon>
        <taxon>Theropoda</taxon>
        <taxon>Coelurosauria</taxon>
        <taxon>Aves</taxon>
        <taxon>Neognathae</taxon>
        <taxon>Neoaves</taxon>
        <taxon>Telluraves</taxon>
        <taxon>Australaves</taxon>
        <taxon>Passeriformes</taxon>
        <taxon>Sylvioidea</taxon>
        <taxon>Sylviidae</taxon>
        <taxon>Acrocephalinae</taxon>
        <taxon>Hippolais</taxon>
    </lineage>
</organism>
<feature type="compositionally biased region" description="Polar residues" evidence="4">
    <location>
        <begin position="793"/>
        <end position="809"/>
    </location>
</feature>
<dbReference type="AlphaFoldDB" id="A0A7L2LT50"/>
<feature type="region of interest" description="Disordered" evidence="4">
    <location>
        <begin position="78"/>
        <end position="104"/>
    </location>
</feature>
<dbReference type="InterPro" id="IPR050944">
    <property type="entry name" value="FAM83"/>
</dbReference>
<protein>
    <submittedName>
        <fullName evidence="6">FA83G protein</fullName>
    </submittedName>
</protein>
<accession>A0A7L2LT50</accession>
<comment type="similarity">
    <text evidence="2">Belongs to the FAM83 family.</text>
</comment>
<feature type="compositionally biased region" description="Basic and acidic residues" evidence="4">
    <location>
        <begin position="572"/>
        <end position="583"/>
    </location>
</feature>
<proteinExistence type="inferred from homology"/>
<feature type="compositionally biased region" description="Acidic residues" evidence="4">
    <location>
        <begin position="616"/>
        <end position="625"/>
    </location>
</feature>
<feature type="non-terminal residue" evidence="6">
    <location>
        <position position="885"/>
    </location>
</feature>
<feature type="compositionally biased region" description="Basic and acidic residues" evidence="4">
    <location>
        <begin position="871"/>
        <end position="885"/>
    </location>
</feature>
<name>A0A7L2LT50_9SYLV</name>
<evidence type="ECO:0000256" key="1">
    <source>
        <dbReference type="ARBA" id="ARBA00004496"/>
    </source>
</evidence>